<keyword evidence="7 9" id="KW-1133">Transmembrane helix</keyword>
<keyword evidence="8 9" id="KW-0472">Membrane</keyword>
<dbReference type="GO" id="GO:0006506">
    <property type="term" value="P:GPI anchor biosynthetic process"/>
    <property type="evidence" value="ECO:0007669"/>
    <property type="project" value="UniProtKB-KW"/>
</dbReference>
<evidence type="ECO:0000256" key="1">
    <source>
        <dbReference type="ARBA" id="ARBA00002531"/>
    </source>
</evidence>
<dbReference type="EMBL" id="JAULSV010000001">
    <property type="protein sequence ID" value="KAK0657711.1"/>
    <property type="molecule type" value="Genomic_DNA"/>
</dbReference>
<feature type="transmembrane region" description="Helical" evidence="9">
    <location>
        <begin position="451"/>
        <end position="469"/>
    </location>
</feature>
<gene>
    <name evidence="11" type="ORF">B0T16DRAFT_386203</name>
</gene>
<evidence type="ECO:0000256" key="7">
    <source>
        <dbReference type="ARBA" id="ARBA00022989"/>
    </source>
</evidence>
<dbReference type="AlphaFoldDB" id="A0AA40CZY4"/>
<comment type="function">
    <text evidence="1">Probable acetyltransferase, which acetylates the inositol ring of phosphatidylinositol during biosynthesis of GPI-anchor.</text>
</comment>
<evidence type="ECO:0000256" key="10">
    <source>
        <dbReference type="SAM" id="MobiDB-lite"/>
    </source>
</evidence>
<evidence type="ECO:0000256" key="2">
    <source>
        <dbReference type="ARBA" id="ARBA00004477"/>
    </source>
</evidence>
<feature type="transmembrane region" description="Helical" evidence="9">
    <location>
        <begin position="249"/>
        <end position="266"/>
    </location>
</feature>
<feature type="transmembrane region" description="Helical" evidence="9">
    <location>
        <begin position="81"/>
        <end position="99"/>
    </location>
</feature>
<evidence type="ECO:0000256" key="5">
    <source>
        <dbReference type="ARBA" id="ARBA00022502"/>
    </source>
</evidence>
<evidence type="ECO:0000256" key="9">
    <source>
        <dbReference type="RuleBase" id="RU280819"/>
    </source>
</evidence>
<evidence type="ECO:0000256" key="6">
    <source>
        <dbReference type="ARBA" id="ARBA00022692"/>
    </source>
</evidence>
<dbReference type="PANTHER" id="PTHR20661">
    <property type="entry name" value="PHOSPHATIDYLINOSITOL-GLYCAN BIOSYNTHESIS CLASS W PROTEIN"/>
    <property type="match status" value="1"/>
</dbReference>
<feature type="transmembrane region" description="Helical" evidence="9">
    <location>
        <begin position="26"/>
        <end position="43"/>
    </location>
</feature>
<keyword evidence="9" id="KW-0256">Endoplasmic reticulum</keyword>
<feature type="transmembrane region" description="Helical" evidence="9">
    <location>
        <begin position="397"/>
        <end position="420"/>
    </location>
</feature>
<evidence type="ECO:0000313" key="11">
    <source>
        <dbReference type="EMBL" id="KAK0657711.1"/>
    </source>
</evidence>
<feature type="transmembrane region" description="Helical" evidence="9">
    <location>
        <begin position="55"/>
        <end position="75"/>
    </location>
</feature>
<dbReference type="Proteomes" id="UP001174936">
    <property type="component" value="Unassembled WGS sequence"/>
</dbReference>
<dbReference type="PANTHER" id="PTHR20661:SF0">
    <property type="entry name" value="PHOSPHATIDYLINOSITOL-GLYCAN BIOSYNTHESIS CLASS W PROTEIN"/>
    <property type="match status" value="1"/>
</dbReference>
<feature type="transmembrane region" description="Helical" evidence="9">
    <location>
        <begin position="176"/>
        <end position="198"/>
    </location>
</feature>
<name>A0AA40CZY4_9PEZI</name>
<evidence type="ECO:0000256" key="4">
    <source>
        <dbReference type="ARBA" id="ARBA00007559"/>
    </source>
</evidence>
<keyword evidence="9" id="KW-0012">Acyltransferase</keyword>
<comment type="caution">
    <text evidence="11">The sequence shown here is derived from an EMBL/GenBank/DDBJ whole genome shotgun (WGS) entry which is preliminary data.</text>
</comment>
<dbReference type="GO" id="GO:0032216">
    <property type="term" value="F:glucosaminyl-phosphatidylinositol O-acyltransferase activity"/>
    <property type="evidence" value="ECO:0007669"/>
    <property type="project" value="TreeGrafter"/>
</dbReference>
<comment type="subcellular location">
    <subcellularLocation>
        <location evidence="2 9">Endoplasmic reticulum membrane</location>
        <topology evidence="2 9">Multi-pass membrane protein</topology>
    </subcellularLocation>
</comment>
<comment type="pathway">
    <text evidence="3 9">Glycolipid biosynthesis; glycosylphosphatidylinositol-anchor biosynthesis.</text>
</comment>
<feature type="region of interest" description="Disordered" evidence="10">
    <location>
        <begin position="103"/>
        <end position="123"/>
    </location>
</feature>
<keyword evidence="6 9" id="KW-0812">Transmembrane</keyword>
<dbReference type="PIRSF" id="PIRSF017321">
    <property type="entry name" value="GWT1"/>
    <property type="match status" value="1"/>
</dbReference>
<dbReference type="GO" id="GO:0005789">
    <property type="term" value="C:endoplasmic reticulum membrane"/>
    <property type="evidence" value="ECO:0007669"/>
    <property type="project" value="UniProtKB-SubCell"/>
</dbReference>
<feature type="transmembrane region" description="Helical" evidence="9">
    <location>
        <begin position="481"/>
        <end position="504"/>
    </location>
</feature>
<protein>
    <recommendedName>
        <fullName evidence="9">GPI-anchored wall transfer protein</fullName>
        <ecNumber evidence="9">2.3.-.-</ecNumber>
    </recommendedName>
</protein>
<keyword evidence="9" id="KW-0808">Transferase</keyword>
<evidence type="ECO:0000256" key="8">
    <source>
        <dbReference type="ARBA" id="ARBA00023136"/>
    </source>
</evidence>
<feature type="transmembrane region" description="Helical" evidence="9">
    <location>
        <begin position="319"/>
        <end position="338"/>
    </location>
</feature>
<comment type="function">
    <text evidence="9">A acetyltransferase, which acetylates the inositol ring of phosphatidylinositol during biosynthesis of GPI-anchor.</text>
</comment>
<keyword evidence="12" id="KW-1185">Reference proteome</keyword>
<proteinExistence type="inferred from homology"/>
<dbReference type="GO" id="GO:0072659">
    <property type="term" value="P:protein localization to plasma membrane"/>
    <property type="evidence" value="ECO:0007669"/>
    <property type="project" value="TreeGrafter"/>
</dbReference>
<accession>A0AA40CZY4</accession>
<sequence length="506" mass="55163">MANATNYKQLKEDFVSNLSGGSVADISHIIAIPTVVSVLWSVLQARQALFKPQTPLGLVVDFLLNIGAPLLSVTLYSSAPALLTAFLLATALFVYVAPANPAGRRKKPKLPPNVQPESKTSSSSAATAAQLDILSTKPFLTSYRGSMMVLTCICILAVDFRIFPRRFAKVETWGTSLMDMGVGSFVFSAGIVASRPILKERADGRTTPLITRLARSMRHSLPLLALGVIRLLSVKGLDYAEHVTEYGVHWNFFFTLGFLPPFVALFQSALGLIPSYASLALLLGTLYQVTLESTDLKAYILAGPRTDLLSMNREGVFSFWGYLAIFLAGQDIGMLVLPRRLNARTTTTTATAASPRTRLLLTLAVWSATWSILYFLCTDYAYGAGLSVSRRMANLPYILWVVASNTILLSVFYVIDIVFFPSFYNAHDPRAEREAYLTATSQVLRAYNRNGLAVFLVANLLTGLANMTVRTLHVDPMQTMGILTGYMAAVTALALGLDACNISIKL</sequence>
<reference evidence="11" key="1">
    <citation type="submission" date="2023-06" db="EMBL/GenBank/DDBJ databases">
        <title>Genome-scale phylogeny and comparative genomics of the fungal order Sordariales.</title>
        <authorList>
            <consortium name="Lawrence Berkeley National Laboratory"/>
            <person name="Hensen N."/>
            <person name="Bonometti L."/>
            <person name="Westerberg I."/>
            <person name="Brannstrom I.O."/>
            <person name="Guillou S."/>
            <person name="Cros-Aarteil S."/>
            <person name="Calhoun S."/>
            <person name="Haridas S."/>
            <person name="Kuo A."/>
            <person name="Mondo S."/>
            <person name="Pangilinan J."/>
            <person name="Riley R."/>
            <person name="Labutti K."/>
            <person name="Andreopoulos B."/>
            <person name="Lipzen A."/>
            <person name="Chen C."/>
            <person name="Yanf M."/>
            <person name="Daum C."/>
            <person name="Ng V."/>
            <person name="Clum A."/>
            <person name="Steindorff A."/>
            <person name="Ohm R."/>
            <person name="Martin F."/>
            <person name="Silar P."/>
            <person name="Natvig D."/>
            <person name="Lalanne C."/>
            <person name="Gautier V."/>
            <person name="Ament-Velasquez S.L."/>
            <person name="Kruys A."/>
            <person name="Hutchinson M.I."/>
            <person name="Powell A.J."/>
            <person name="Barry K."/>
            <person name="Miller A.N."/>
            <person name="Grigoriev I.V."/>
            <person name="Debuchy R."/>
            <person name="Gladieux P."/>
            <person name="Thoren M.H."/>
            <person name="Johannesson H."/>
        </authorList>
    </citation>
    <scope>NUCLEOTIDE SEQUENCE</scope>
    <source>
        <strain evidence="11">SMH2532-1</strain>
    </source>
</reference>
<organism evidence="11 12">
    <name type="scientific">Cercophora newfieldiana</name>
    <dbReference type="NCBI Taxonomy" id="92897"/>
    <lineage>
        <taxon>Eukaryota</taxon>
        <taxon>Fungi</taxon>
        <taxon>Dikarya</taxon>
        <taxon>Ascomycota</taxon>
        <taxon>Pezizomycotina</taxon>
        <taxon>Sordariomycetes</taxon>
        <taxon>Sordariomycetidae</taxon>
        <taxon>Sordariales</taxon>
        <taxon>Lasiosphaeriaceae</taxon>
        <taxon>Cercophora</taxon>
    </lineage>
</organism>
<dbReference type="Pfam" id="PF06423">
    <property type="entry name" value="GWT1"/>
    <property type="match status" value="1"/>
</dbReference>
<comment type="similarity">
    <text evidence="4 9">Belongs to the PIGW family.</text>
</comment>
<dbReference type="EC" id="2.3.-.-" evidence="9"/>
<evidence type="ECO:0000256" key="3">
    <source>
        <dbReference type="ARBA" id="ARBA00004687"/>
    </source>
</evidence>
<dbReference type="InterPro" id="IPR009447">
    <property type="entry name" value="PIGW/GWT1"/>
</dbReference>
<feature type="transmembrane region" description="Helical" evidence="9">
    <location>
        <begin position="147"/>
        <end position="164"/>
    </location>
</feature>
<evidence type="ECO:0000313" key="12">
    <source>
        <dbReference type="Proteomes" id="UP001174936"/>
    </source>
</evidence>
<feature type="transmembrane region" description="Helical" evidence="9">
    <location>
        <begin position="359"/>
        <end position="377"/>
    </location>
</feature>
<keyword evidence="5 9" id="KW-0337">GPI-anchor biosynthesis</keyword>